<feature type="transmembrane region" description="Helical" evidence="9">
    <location>
        <begin position="943"/>
        <end position="961"/>
    </location>
</feature>
<feature type="transmembrane region" description="Helical" evidence="9">
    <location>
        <begin position="210"/>
        <end position="228"/>
    </location>
</feature>
<evidence type="ECO:0000313" key="13">
    <source>
        <dbReference type="Proteomes" id="UP000663671"/>
    </source>
</evidence>
<evidence type="ECO:0000259" key="11">
    <source>
        <dbReference type="PROSITE" id="PS50929"/>
    </source>
</evidence>
<dbReference type="CDD" id="cd18577">
    <property type="entry name" value="ABC_6TM_Pgp_ABCB1_D1_like"/>
    <property type="match status" value="1"/>
</dbReference>
<dbReference type="PROSITE" id="PS50929">
    <property type="entry name" value="ABC_TM1F"/>
    <property type="match status" value="2"/>
</dbReference>
<protein>
    <submittedName>
        <fullName evidence="12">ABC a-pheromone efflux pump AtrD</fullName>
    </submittedName>
</protein>
<comment type="subcellular location">
    <subcellularLocation>
        <location evidence="1">Membrane</location>
        <topology evidence="1">Multi-pass membrane protein</topology>
    </subcellularLocation>
</comment>
<gene>
    <name evidence="12" type="primary">STE6</name>
    <name evidence="12" type="ORF">I7I51_01343</name>
</gene>
<dbReference type="PROSITE" id="PS50893">
    <property type="entry name" value="ABC_TRANSPORTER_2"/>
    <property type="match status" value="2"/>
</dbReference>
<evidence type="ECO:0000256" key="6">
    <source>
        <dbReference type="ARBA" id="ARBA00022989"/>
    </source>
</evidence>
<dbReference type="InterPro" id="IPR039421">
    <property type="entry name" value="Type_1_exporter"/>
</dbReference>
<dbReference type="Gene3D" id="1.20.1560.10">
    <property type="entry name" value="ABC transporter type 1, transmembrane domain"/>
    <property type="match status" value="2"/>
</dbReference>
<evidence type="ECO:0000256" key="7">
    <source>
        <dbReference type="ARBA" id="ARBA00023136"/>
    </source>
</evidence>
<dbReference type="Gene3D" id="3.40.50.300">
    <property type="entry name" value="P-loop containing nucleotide triphosphate hydrolases"/>
    <property type="match status" value="2"/>
</dbReference>
<feature type="domain" description="ABC transmembrane type-1" evidence="11">
    <location>
        <begin position="60"/>
        <end position="352"/>
    </location>
</feature>
<evidence type="ECO:0000313" key="12">
    <source>
        <dbReference type="EMBL" id="QSS64278.1"/>
    </source>
</evidence>
<organism evidence="12 13">
    <name type="scientific">Ajellomyces capsulatus</name>
    <name type="common">Darling's disease fungus</name>
    <name type="synonym">Histoplasma capsulatum</name>
    <dbReference type="NCBI Taxonomy" id="5037"/>
    <lineage>
        <taxon>Eukaryota</taxon>
        <taxon>Fungi</taxon>
        <taxon>Dikarya</taxon>
        <taxon>Ascomycota</taxon>
        <taxon>Pezizomycotina</taxon>
        <taxon>Eurotiomycetes</taxon>
        <taxon>Eurotiomycetidae</taxon>
        <taxon>Onygenales</taxon>
        <taxon>Ajellomycetaceae</taxon>
        <taxon>Histoplasma</taxon>
    </lineage>
</organism>
<accession>A0A8A1MCG6</accession>
<dbReference type="Proteomes" id="UP000663671">
    <property type="component" value="Chromosome 1"/>
</dbReference>
<dbReference type="OrthoDB" id="6500128at2759"/>
<dbReference type="GO" id="GO:0015421">
    <property type="term" value="F:ABC-type oligopeptide transporter activity"/>
    <property type="evidence" value="ECO:0007669"/>
    <property type="project" value="TreeGrafter"/>
</dbReference>
<dbReference type="PANTHER" id="PTHR43394:SF15">
    <property type="entry name" value="ALPHA-FACTOR-TRANSPORTING ATPASE"/>
    <property type="match status" value="1"/>
</dbReference>
<dbReference type="Pfam" id="PF00005">
    <property type="entry name" value="ABC_tran"/>
    <property type="match status" value="2"/>
</dbReference>
<keyword evidence="3 9" id="KW-0812">Transmembrane</keyword>
<feature type="domain" description="ABC transporter" evidence="10">
    <location>
        <begin position="1003"/>
        <end position="1254"/>
    </location>
</feature>
<dbReference type="EMBL" id="CP069114">
    <property type="protein sequence ID" value="QSS64278.1"/>
    <property type="molecule type" value="Genomic_DNA"/>
</dbReference>
<evidence type="ECO:0000256" key="1">
    <source>
        <dbReference type="ARBA" id="ARBA00004141"/>
    </source>
</evidence>
<dbReference type="SUPFAM" id="SSF90123">
    <property type="entry name" value="ABC transporter transmembrane region"/>
    <property type="match status" value="2"/>
</dbReference>
<dbReference type="SMART" id="SM00382">
    <property type="entry name" value="AAA"/>
    <property type="match status" value="2"/>
</dbReference>
<dbReference type="InterPro" id="IPR003593">
    <property type="entry name" value="AAA+_ATPase"/>
</dbReference>
<feature type="domain" description="ABC transmembrane type-1" evidence="11">
    <location>
        <begin position="753"/>
        <end position="969"/>
    </location>
</feature>
<evidence type="ECO:0000256" key="5">
    <source>
        <dbReference type="ARBA" id="ARBA00022840"/>
    </source>
</evidence>
<keyword evidence="7 9" id="KW-0472">Membrane</keyword>
<dbReference type="GO" id="GO:0005524">
    <property type="term" value="F:ATP binding"/>
    <property type="evidence" value="ECO:0007669"/>
    <property type="project" value="UniProtKB-KW"/>
</dbReference>
<dbReference type="Pfam" id="PF00664">
    <property type="entry name" value="ABC_membrane"/>
    <property type="match status" value="2"/>
</dbReference>
<feature type="transmembrane region" description="Helical" evidence="9">
    <location>
        <begin position="185"/>
        <end position="204"/>
    </location>
</feature>
<reference evidence="12" key="1">
    <citation type="submission" date="2021-01" db="EMBL/GenBank/DDBJ databases">
        <title>Chromosome-level genome assembly of a human fungal pathogen reveals clustering of transcriptionally co-regulated genes.</title>
        <authorList>
            <person name="Voorhies M."/>
            <person name="Cohen S."/>
            <person name="Shea T.P."/>
            <person name="Petrus S."/>
            <person name="Munoz J.F."/>
            <person name="Poplawski S."/>
            <person name="Goldman W.E."/>
            <person name="Michael T."/>
            <person name="Cuomo C.A."/>
            <person name="Sil A."/>
            <person name="Beyhan S."/>
        </authorList>
    </citation>
    <scope>NUCLEOTIDE SEQUENCE</scope>
    <source>
        <strain evidence="12">WU24</strain>
    </source>
</reference>
<feature type="compositionally biased region" description="Basic residues" evidence="8">
    <location>
        <begin position="651"/>
        <end position="660"/>
    </location>
</feature>
<dbReference type="VEuPathDB" id="FungiDB:I7I51_01343"/>
<feature type="transmembrane region" description="Helical" evidence="9">
    <location>
        <begin position="908"/>
        <end position="931"/>
    </location>
</feature>
<keyword evidence="4" id="KW-0547">Nucleotide-binding</keyword>
<dbReference type="CDD" id="cd18578">
    <property type="entry name" value="ABC_6TM_Pgp_ABCB1_D2_like"/>
    <property type="match status" value="1"/>
</dbReference>
<feature type="transmembrane region" description="Helical" evidence="9">
    <location>
        <begin position="56"/>
        <end position="80"/>
    </location>
</feature>
<evidence type="ECO:0000256" key="3">
    <source>
        <dbReference type="ARBA" id="ARBA00022692"/>
    </source>
</evidence>
<feature type="transmembrane region" description="Helical" evidence="9">
    <location>
        <begin position="100"/>
        <end position="121"/>
    </location>
</feature>
<dbReference type="GO" id="GO:0090374">
    <property type="term" value="P:oligopeptide export from mitochondrion"/>
    <property type="evidence" value="ECO:0007669"/>
    <property type="project" value="TreeGrafter"/>
</dbReference>
<proteinExistence type="inferred from homology"/>
<dbReference type="InterPro" id="IPR011527">
    <property type="entry name" value="ABC1_TM_dom"/>
</dbReference>
<feature type="region of interest" description="Disordered" evidence="8">
    <location>
        <begin position="636"/>
        <end position="670"/>
    </location>
</feature>
<dbReference type="InterPro" id="IPR036640">
    <property type="entry name" value="ABC1_TM_sf"/>
</dbReference>
<dbReference type="SUPFAM" id="SSF52540">
    <property type="entry name" value="P-loop containing nucleoside triphosphate hydrolases"/>
    <property type="match status" value="2"/>
</dbReference>
<feature type="transmembrane region" description="Helical" evidence="9">
    <location>
        <begin position="797"/>
        <end position="820"/>
    </location>
</feature>
<dbReference type="GO" id="GO:0005743">
    <property type="term" value="C:mitochondrial inner membrane"/>
    <property type="evidence" value="ECO:0007669"/>
    <property type="project" value="TreeGrafter"/>
</dbReference>
<evidence type="ECO:0000256" key="8">
    <source>
        <dbReference type="SAM" id="MobiDB-lite"/>
    </source>
</evidence>
<dbReference type="FunFam" id="3.40.50.300:FF:003218">
    <property type="entry name" value="ABC a-pheromone efflux pump AtrD"/>
    <property type="match status" value="1"/>
</dbReference>
<dbReference type="FunFam" id="3.40.50.300:FF:001471">
    <property type="entry name" value="P-loop containing nucleoside triphosphate hydrolase protein"/>
    <property type="match status" value="1"/>
</dbReference>
<feature type="domain" description="ABC transporter" evidence="10">
    <location>
        <begin position="390"/>
        <end position="629"/>
    </location>
</feature>
<dbReference type="PANTHER" id="PTHR43394">
    <property type="entry name" value="ATP-DEPENDENT PERMEASE MDL1, MITOCHONDRIAL"/>
    <property type="match status" value="1"/>
</dbReference>
<sequence>MPLSSFSFTPLVWEITTKLSGSMELAENSPNSMSTSMPTRNASWASLFFFTSRKHAVSLIFGSLFTIGAGVLVPMLAVLLGKIFGAFSGFGEGSLTSDQLIHTISAHCVYLLGLGIIILLLQAGHFTFWMAFGELQAKNAREKSFVELLKKDISWFEMKQDGVLALLPRLQTQIRDLQLATSQPLGCVLQRVVTFVTALILALYTSWKLTLVSLASVPICAIVVVVISRKIQPSIQAYEAELTRTSKLVSSSFSCIDAVKYFNGQNFEAQQYSLGILAATRWYRNEALGQALQIGCVRLMIFGMFVQGFWYGISLVEAGQLNPGDVVTAFWACLLSTHAIEDVLPHIIVLEKGRASSSALQQLIKKKTNYCDETDNTAQKLSPTFCEGDIRVKNVTFSYPSRPDCYVLKDSSFFFPAGDVTFVVGRSGSGKSTLSNLLMRFYTPTSGAIFIDGTPLENLNIYWIRNNITLVQQQSFLFNETVFTNIAFGSRDYHSITEDKILNCLRFACLDETVRNLPDGLDTMVGAGGSAFSGGQRQRVAIARARLRDTPILILDESTSALDFTSRFSVMDAIRVWRKGKTTIVITHDMSQINDQDFMYVLHQGQVVRRGYKHALEQQAKETFGSALTEMFDLQNGRSLHSTGHSTVSGSRRRKFKKTSKPLPPRPNQELNRTFHTISLSPITPNFQHTLSFQSMIHTDHAIQPIASPSGQILPHTQMPSIIENIELDGISRENETQPNLSLMPTLTCSSVWVNSLRNEAVGRILSQPKEWFEKEDNKTSNLTMCLDRNAEEMRNLVGRFAGFIFVATVIMVICIIWGIVVCWKLTLVGFACVPIVYSMTRAFERVSSKWEKKCNDVGEVVGDIFSETFLNIKTVRALTLESHFHRKLDGVVVKALRLGLKKACYSGFLFGLSNSSIIFVYTLVFYYGAVLASSLGYSTKDILTVFSLLLFSLSNVNAALEFVPQISSSRDTARRVLRLTTLPKGFSHEDEGKLEISHPTPLKFTNVNFSYPSRPNKLVLRNLNLTLTENSCIAIVGPSGCGKSTLASLLTALYPVTSSQIGGASMLSVGGNDIQKIHTPTLRSLISIVPQQPTLFPSSVKDNISYGLDPSSPLNTIHNIRSAARAAGIDEFITSLPEGYDTIIGDGGLSVSGGQAQRVVIARALVRKPRMLVLDEATSNLDVHSAEQIRRTVKDLLMGNGGQLLTVIIITHAVEMMEIADRVVVVDKGCVVEEGPFLELMGKAGGELRRLVMLEGKDGYDSHLIARPIPNDFHALLALSPCGRLSAHRFPLYTRALEDRIVEMMNSPSAMQHPSGVLVWGLIYFLFTVSSS</sequence>
<evidence type="ECO:0000259" key="10">
    <source>
        <dbReference type="PROSITE" id="PS50893"/>
    </source>
</evidence>
<evidence type="ECO:0000256" key="2">
    <source>
        <dbReference type="ARBA" id="ARBA00007577"/>
    </source>
</evidence>
<dbReference type="InterPro" id="IPR027417">
    <property type="entry name" value="P-loop_NTPase"/>
</dbReference>
<keyword evidence="6 9" id="KW-1133">Transmembrane helix</keyword>
<dbReference type="PROSITE" id="PS00211">
    <property type="entry name" value="ABC_TRANSPORTER_1"/>
    <property type="match status" value="1"/>
</dbReference>
<dbReference type="GO" id="GO:0016887">
    <property type="term" value="F:ATP hydrolysis activity"/>
    <property type="evidence" value="ECO:0007669"/>
    <property type="project" value="InterPro"/>
</dbReference>
<dbReference type="InterPro" id="IPR003439">
    <property type="entry name" value="ABC_transporter-like_ATP-bd"/>
</dbReference>
<dbReference type="InterPro" id="IPR017871">
    <property type="entry name" value="ABC_transporter-like_CS"/>
</dbReference>
<evidence type="ECO:0000256" key="4">
    <source>
        <dbReference type="ARBA" id="ARBA00022741"/>
    </source>
</evidence>
<comment type="similarity">
    <text evidence="2">Belongs to the ABC transporter superfamily. ABCB family. Multidrug resistance exporter (TC 3.A.1.201) subfamily.</text>
</comment>
<name>A0A8A1MCG6_AJECA</name>
<keyword evidence="5" id="KW-0067">ATP-binding</keyword>
<feature type="compositionally biased region" description="Polar residues" evidence="8">
    <location>
        <begin position="636"/>
        <end position="650"/>
    </location>
</feature>
<evidence type="ECO:0000256" key="9">
    <source>
        <dbReference type="SAM" id="Phobius"/>
    </source>
</evidence>